<sequence>GYGVLFLAIWIGIGFVFQGASEIAVASGAPGLPGRGWQIVLGVITVIAGMVVLVWPFDSIVMLTIVTGVSLVIIGVAQIIKAVKLRSGLKKVEKGIDSLTSAG</sequence>
<evidence type="ECO:0000313" key="2">
    <source>
        <dbReference type="EMBL" id="MDT0407040.1"/>
    </source>
</evidence>
<dbReference type="PANTHER" id="PTHR34989:SF1">
    <property type="entry name" value="PROTEIN HDED"/>
    <property type="match status" value="1"/>
</dbReference>
<keyword evidence="1" id="KW-0472">Membrane</keyword>
<feature type="non-terminal residue" evidence="2">
    <location>
        <position position="1"/>
    </location>
</feature>
<feature type="transmembrane region" description="Helical" evidence="1">
    <location>
        <begin position="37"/>
        <end position="55"/>
    </location>
</feature>
<organism evidence="2 3">
    <name type="scientific">Streptomyces edwardsiae</name>
    <dbReference type="NCBI Taxonomy" id="3075527"/>
    <lineage>
        <taxon>Bacteria</taxon>
        <taxon>Bacillati</taxon>
        <taxon>Actinomycetota</taxon>
        <taxon>Actinomycetes</taxon>
        <taxon>Kitasatosporales</taxon>
        <taxon>Streptomycetaceae</taxon>
        <taxon>Streptomyces</taxon>
    </lineage>
</organism>
<dbReference type="InterPro" id="IPR005325">
    <property type="entry name" value="DUF308_memb"/>
</dbReference>
<keyword evidence="1" id="KW-0812">Transmembrane</keyword>
<dbReference type="InterPro" id="IPR052712">
    <property type="entry name" value="Acid_resist_chaperone_HdeD"/>
</dbReference>
<proteinExistence type="predicted"/>
<dbReference type="RefSeq" id="WP_311711724.1">
    <property type="nucleotide sequence ID" value="NZ_JAVRFB010000286.1"/>
</dbReference>
<name>A0ABU2QVD6_9ACTN</name>
<feature type="transmembrane region" description="Helical" evidence="1">
    <location>
        <begin position="6"/>
        <end position="25"/>
    </location>
</feature>
<keyword evidence="1" id="KW-1133">Transmembrane helix</keyword>
<protein>
    <submittedName>
        <fullName evidence="2">DUF308 domain-containing protein</fullName>
    </submittedName>
</protein>
<feature type="transmembrane region" description="Helical" evidence="1">
    <location>
        <begin position="61"/>
        <end position="80"/>
    </location>
</feature>
<dbReference type="Proteomes" id="UP001180503">
    <property type="component" value="Unassembled WGS sequence"/>
</dbReference>
<evidence type="ECO:0000313" key="3">
    <source>
        <dbReference type="Proteomes" id="UP001180503"/>
    </source>
</evidence>
<evidence type="ECO:0000256" key="1">
    <source>
        <dbReference type="SAM" id="Phobius"/>
    </source>
</evidence>
<gene>
    <name evidence="2" type="ORF">RM528_34960</name>
</gene>
<accession>A0ABU2QVD6</accession>
<dbReference type="PANTHER" id="PTHR34989">
    <property type="entry name" value="PROTEIN HDED"/>
    <property type="match status" value="1"/>
</dbReference>
<dbReference type="Pfam" id="PF03729">
    <property type="entry name" value="DUF308"/>
    <property type="match status" value="1"/>
</dbReference>
<reference evidence="3" key="1">
    <citation type="submission" date="2023-07" db="EMBL/GenBank/DDBJ databases">
        <title>30 novel species of actinomycetes from the DSMZ collection.</title>
        <authorList>
            <person name="Nouioui I."/>
        </authorList>
    </citation>
    <scope>NUCLEOTIDE SEQUENCE [LARGE SCALE GENOMIC DNA]</scope>
    <source>
        <strain evidence="3">DSM 41635</strain>
    </source>
</reference>
<comment type="caution">
    <text evidence="2">The sequence shown here is derived from an EMBL/GenBank/DDBJ whole genome shotgun (WGS) entry which is preliminary data.</text>
</comment>
<dbReference type="EMBL" id="JAVRFB010000286">
    <property type="protein sequence ID" value="MDT0407040.1"/>
    <property type="molecule type" value="Genomic_DNA"/>
</dbReference>